<reference evidence="3" key="3">
    <citation type="submission" date="2015-04" db="UniProtKB">
        <authorList>
            <consortium name="EnsemblPlants"/>
        </authorList>
    </citation>
    <scope>IDENTIFICATION</scope>
    <source>
        <strain evidence="3">cv. Jemalong A17</strain>
    </source>
</reference>
<dbReference type="EnsemblPlants" id="AES59244">
    <property type="protein sequence ID" value="AES59244"/>
    <property type="gene ID" value="MTR_1g016160"/>
</dbReference>
<evidence type="ECO:0000313" key="3">
    <source>
        <dbReference type="EnsemblPlants" id="AES59244"/>
    </source>
</evidence>
<proteinExistence type="predicted"/>
<gene>
    <name evidence="2" type="ordered locus">MTR_1g016160</name>
</gene>
<reference evidence="2 4" key="1">
    <citation type="journal article" date="2011" name="Nature">
        <title>The Medicago genome provides insight into the evolution of rhizobial symbioses.</title>
        <authorList>
            <person name="Young N.D."/>
            <person name="Debelle F."/>
            <person name="Oldroyd G.E."/>
            <person name="Geurts R."/>
            <person name="Cannon S.B."/>
            <person name="Udvardi M.K."/>
            <person name="Benedito V.A."/>
            <person name="Mayer K.F."/>
            <person name="Gouzy J."/>
            <person name="Schoof H."/>
            <person name="Van de Peer Y."/>
            <person name="Proost S."/>
            <person name="Cook D.R."/>
            <person name="Meyers B.C."/>
            <person name="Spannagl M."/>
            <person name="Cheung F."/>
            <person name="De Mita S."/>
            <person name="Krishnakumar V."/>
            <person name="Gundlach H."/>
            <person name="Zhou S."/>
            <person name="Mudge J."/>
            <person name="Bharti A.K."/>
            <person name="Murray J.D."/>
            <person name="Naoumkina M.A."/>
            <person name="Rosen B."/>
            <person name="Silverstein K.A."/>
            <person name="Tang H."/>
            <person name="Rombauts S."/>
            <person name="Zhao P.X."/>
            <person name="Zhou P."/>
            <person name="Barbe V."/>
            <person name="Bardou P."/>
            <person name="Bechner M."/>
            <person name="Bellec A."/>
            <person name="Berger A."/>
            <person name="Berges H."/>
            <person name="Bidwell S."/>
            <person name="Bisseling T."/>
            <person name="Choisne N."/>
            <person name="Couloux A."/>
            <person name="Denny R."/>
            <person name="Deshpande S."/>
            <person name="Dai X."/>
            <person name="Doyle J.J."/>
            <person name="Dudez A.M."/>
            <person name="Farmer A.D."/>
            <person name="Fouteau S."/>
            <person name="Franken C."/>
            <person name="Gibelin C."/>
            <person name="Gish J."/>
            <person name="Goldstein S."/>
            <person name="Gonzalez A.J."/>
            <person name="Green P.J."/>
            <person name="Hallab A."/>
            <person name="Hartog M."/>
            <person name="Hua A."/>
            <person name="Humphray S.J."/>
            <person name="Jeong D.H."/>
            <person name="Jing Y."/>
            <person name="Jocker A."/>
            <person name="Kenton S.M."/>
            <person name="Kim D.J."/>
            <person name="Klee K."/>
            <person name="Lai H."/>
            <person name="Lang C."/>
            <person name="Lin S."/>
            <person name="Macmil S.L."/>
            <person name="Magdelenat G."/>
            <person name="Matthews L."/>
            <person name="McCorrison J."/>
            <person name="Monaghan E.L."/>
            <person name="Mun J.H."/>
            <person name="Najar F.Z."/>
            <person name="Nicholson C."/>
            <person name="Noirot C."/>
            <person name="O'Bleness M."/>
            <person name="Paule C.R."/>
            <person name="Poulain J."/>
            <person name="Prion F."/>
            <person name="Qin B."/>
            <person name="Qu C."/>
            <person name="Retzel E.F."/>
            <person name="Riddle C."/>
            <person name="Sallet E."/>
            <person name="Samain S."/>
            <person name="Samson N."/>
            <person name="Sanders I."/>
            <person name="Saurat O."/>
            <person name="Scarpelli C."/>
            <person name="Schiex T."/>
            <person name="Segurens B."/>
            <person name="Severin A.J."/>
            <person name="Sherrier D.J."/>
            <person name="Shi R."/>
            <person name="Sims S."/>
            <person name="Singer S.R."/>
            <person name="Sinharoy S."/>
            <person name="Sterck L."/>
            <person name="Viollet A."/>
            <person name="Wang B.B."/>
            <person name="Wang K."/>
            <person name="Wang M."/>
            <person name="Wang X."/>
            <person name="Warfsmann J."/>
            <person name="Weissenbach J."/>
            <person name="White D.D."/>
            <person name="White J.D."/>
            <person name="Wiley G.B."/>
            <person name="Wincker P."/>
            <person name="Xing Y."/>
            <person name="Yang L."/>
            <person name="Yao Z."/>
            <person name="Ying F."/>
            <person name="Zhai J."/>
            <person name="Zhou L."/>
            <person name="Zuber A."/>
            <person name="Denarie J."/>
            <person name="Dixon R.A."/>
            <person name="May G.D."/>
            <person name="Schwartz D.C."/>
            <person name="Rogers J."/>
            <person name="Quetier F."/>
            <person name="Town C.D."/>
            <person name="Roe B.A."/>
        </authorList>
    </citation>
    <scope>NUCLEOTIDE SEQUENCE [LARGE SCALE GENOMIC DNA]</scope>
    <source>
        <strain evidence="2">A17</strain>
        <strain evidence="3 4">cv. Jemalong A17</strain>
    </source>
</reference>
<protein>
    <submittedName>
        <fullName evidence="2 3">Uncharacterized protein</fullName>
    </submittedName>
</protein>
<sequence length="72" mass="8372">MIRNLKNPLELDPHRNRLISKGSFQNEVGSSLHSTFPSENQFVVESRLDPRNDIPFDQDEIDQKPLGRWSPK</sequence>
<organism evidence="2 4">
    <name type="scientific">Medicago truncatula</name>
    <name type="common">Barrel medic</name>
    <name type="synonym">Medicago tribuloides</name>
    <dbReference type="NCBI Taxonomy" id="3880"/>
    <lineage>
        <taxon>Eukaryota</taxon>
        <taxon>Viridiplantae</taxon>
        <taxon>Streptophyta</taxon>
        <taxon>Embryophyta</taxon>
        <taxon>Tracheophyta</taxon>
        <taxon>Spermatophyta</taxon>
        <taxon>Magnoliopsida</taxon>
        <taxon>eudicotyledons</taxon>
        <taxon>Gunneridae</taxon>
        <taxon>Pentapetalae</taxon>
        <taxon>rosids</taxon>
        <taxon>fabids</taxon>
        <taxon>Fabales</taxon>
        <taxon>Fabaceae</taxon>
        <taxon>Papilionoideae</taxon>
        <taxon>50 kb inversion clade</taxon>
        <taxon>NPAAA clade</taxon>
        <taxon>Hologalegina</taxon>
        <taxon>IRL clade</taxon>
        <taxon>Trifolieae</taxon>
        <taxon>Medicago</taxon>
    </lineage>
</organism>
<dbReference type="AlphaFoldDB" id="G7I9Y3"/>
<evidence type="ECO:0000313" key="2">
    <source>
        <dbReference type="EMBL" id="AES59244.1"/>
    </source>
</evidence>
<dbReference type="PaxDb" id="3880-AES59244"/>
<evidence type="ECO:0000256" key="1">
    <source>
        <dbReference type="SAM" id="MobiDB-lite"/>
    </source>
</evidence>
<dbReference type="HOGENOM" id="CLU_2725924_0_0_1"/>
<dbReference type="EMBL" id="CM001217">
    <property type="protein sequence ID" value="AES59244.1"/>
    <property type="molecule type" value="Genomic_DNA"/>
</dbReference>
<reference evidence="2 4" key="2">
    <citation type="journal article" date="2014" name="BMC Genomics">
        <title>An improved genome release (version Mt4.0) for the model legume Medicago truncatula.</title>
        <authorList>
            <person name="Tang H."/>
            <person name="Krishnakumar V."/>
            <person name="Bidwell S."/>
            <person name="Rosen B."/>
            <person name="Chan A."/>
            <person name="Zhou S."/>
            <person name="Gentzbittel L."/>
            <person name="Childs K.L."/>
            <person name="Yandell M."/>
            <person name="Gundlach H."/>
            <person name="Mayer K.F."/>
            <person name="Schwartz D.C."/>
            <person name="Town C.D."/>
        </authorList>
    </citation>
    <scope>GENOME REANNOTATION</scope>
    <source>
        <strain evidence="3 4">cv. Jemalong A17</strain>
    </source>
</reference>
<evidence type="ECO:0000313" key="4">
    <source>
        <dbReference type="Proteomes" id="UP000002051"/>
    </source>
</evidence>
<accession>G7I9Y3</accession>
<name>G7I9Y3_MEDTR</name>
<dbReference type="Proteomes" id="UP000002051">
    <property type="component" value="Unassembled WGS sequence"/>
</dbReference>
<feature type="region of interest" description="Disordered" evidence="1">
    <location>
        <begin position="49"/>
        <end position="72"/>
    </location>
</feature>
<keyword evidence="4" id="KW-1185">Reference proteome</keyword>